<feature type="coiled-coil region" evidence="1">
    <location>
        <begin position="152"/>
        <end position="371"/>
    </location>
</feature>
<feature type="region of interest" description="Disordered" evidence="2">
    <location>
        <begin position="385"/>
        <end position="422"/>
    </location>
</feature>
<organism evidence="3 4">
    <name type="scientific">Globodera rostochiensis</name>
    <name type="common">Golden nematode worm</name>
    <name type="synonym">Heterodera rostochiensis</name>
    <dbReference type="NCBI Taxonomy" id="31243"/>
    <lineage>
        <taxon>Eukaryota</taxon>
        <taxon>Metazoa</taxon>
        <taxon>Ecdysozoa</taxon>
        <taxon>Nematoda</taxon>
        <taxon>Chromadorea</taxon>
        <taxon>Rhabditida</taxon>
        <taxon>Tylenchina</taxon>
        <taxon>Tylenchomorpha</taxon>
        <taxon>Tylenchoidea</taxon>
        <taxon>Heteroderidae</taxon>
        <taxon>Heteroderinae</taxon>
        <taxon>Globodera</taxon>
    </lineage>
</organism>
<reference evidence="4" key="1">
    <citation type="submission" date="2022-11" db="UniProtKB">
        <authorList>
            <consortium name="WormBaseParasite"/>
        </authorList>
    </citation>
    <scope>IDENTIFICATION</scope>
</reference>
<sequence length="422" mass="49244">MQYSLSNPSDRHEELEDPSAQNIPSAIAHLEQCVARVQCQLEHLNNVVVPRTEILTDFAIPRSADLDTERNRIRIADLLHARQLSESYLMRLREADRRNAQQRQRLDALETRTTMAESVCTEQMTLNRELAEVSIRTLRQFCDVERRRAGAIKAANNRCDSLNGELDRCKTQRGQQEQTIGLLRESANSLNQEMSSLAHQLNRVESEKNALRLERDKFKGEADSLQAMLVEQENTIAVVREREMTAVLELRQRDALVDSLAKERADLEKEILRTRKEFESLLARQERETDKQLEEKRREVMAELRANHRTEVEQFRHALRQHKSDFEAAMQEALRETQKLAAEREEYFNNWRRLEETLEQYKQKLRSTLSRKMVAKCSELVRDLREIGGDENERPAQTPRTLEPPENVAQRFLNEMSSGRSE</sequence>
<name>A0A914I4P7_GLORO</name>
<feature type="compositionally biased region" description="Basic and acidic residues" evidence="2">
    <location>
        <begin position="385"/>
        <end position="394"/>
    </location>
</feature>
<protein>
    <submittedName>
        <fullName evidence="4">Uncharacterized protein</fullName>
    </submittedName>
</protein>
<keyword evidence="3" id="KW-1185">Reference proteome</keyword>
<dbReference type="AlphaFoldDB" id="A0A914I4P7"/>
<keyword evidence="1" id="KW-0175">Coiled coil</keyword>
<proteinExistence type="predicted"/>
<accession>A0A914I4P7</accession>
<evidence type="ECO:0000256" key="2">
    <source>
        <dbReference type="SAM" id="MobiDB-lite"/>
    </source>
</evidence>
<evidence type="ECO:0000313" key="3">
    <source>
        <dbReference type="Proteomes" id="UP000887572"/>
    </source>
</evidence>
<dbReference type="Proteomes" id="UP000887572">
    <property type="component" value="Unplaced"/>
</dbReference>
<evidence type="ECO:0000313" key="4">
    <source>
        <dbReference type="WBParaSite" id="Gr19_v10_g7499.t1"/>
    </source>
</evidence>
<dbReference type="WBParaSite" id="Gr19_v10_g7499.t1">
    <property type="protein sequence ID" value="Gr19_v10_g7499.t1"/>
    <property type="gene ID" value="Gr19_v10_g7499"/>
</dbReference>
<evidence type="ECO:0000256" key="1">
    <source>
        <dbReference type="SAM" id="Coils"/>
    </source>
</evidence>